<keyword evidence="1" id="KW-0175">Coiled coil</keyword>
<dbReference type="RefSeq" id="WP_317491900.1">
    <property type="nucleotide sequence ID" value="NZ_CP136051.1"/>
</dbReference>
<proteinExistence type="predicted"/>
<gene>
    <name evidence="2" type="ORF">RT717_11585</name>
</gene>
<evidence type="ECO:0000313" key="3">
    <source>
        <dbReference type="Proteomes" id="UP001302349"/>
    </source>
</evidence>
<name>A0ABZ0IZA6_9BACT</name>
<sequence>MEFFKDFLDEVGRRFKSPFVASFGIAWAITNWRIVLSVFIDNHHIMVLGYNNLFSFIESQITIQKALLIPLGTAIGYILAAPQIKRVIRIYINKVRVKENNQIIEDSNSAKVLLSEYNEKVKLLEEKERELDEYIGKHKDVKKELEKKELEVKNISRDRDEKIQQVAVLDTKAKDKDTLQERLKIVEARLRTINDSMILNGNWAVIVGSRFESDPLSISIDNQIISEWNGETVEIIGHIYAFHYTNKESELTFIKVLFKDKKVRLFQNNLKVELTKSSIQLSGTEIELPWDTESYPILYTAEKSDI</sequence>
<accession>A0ABZ0IZA6</accession>
<evidence type="ECO:0000256" key="1">
    <source>
        <dbReference type="SAM" id="Coils"/>
    </source>
</evidence>
<dbReference type="Proteomes" id="UP001302349">
    <property type="component" value="Chromosome"/>
</dbReference>
<keyword evidence="3" id="KW-1185">Reference proteome</keyword>
<dbReference type="EMBL" id="CP136051">
    <property type="protein sequence ID" value="WOK09280.1"/>
    <property type="molecule type" value="Genomic_DNA"/>
</dbReference>
<organism evidence="2 3">
    <name type="scientific">Imperialibacter roseus</name>
    <dbReference type="NCBI Taxonomy" id="1324217"/>
    <lineage>
        <taxon>Bacteria</taxon>
        <taxon>Pseudomonadati</taxon>
        <taxon>Bacteroidota</taxon>
        <taxon>Cytophagia</taxon>
        <taxon>Cytophagales</taxon>
        <taxon>Flammeovirgaceae</taxon>
        <taxon>Imperialibacter</taxon>
    </lineage>
</organism>
<feature type="coiled-coil region" evidence="1">
    <location>
        <begin position="107"/>
        <end position="196"/>
    </location>
</feature>
<protein>
    <submittedName>
        <fullName evidence="2">Uncharacterized protein</fullName>
    </submittedName>
</protein>
<evidence type="ECO:0000313" key="2">
    <source>
        <dbReference type="EMBL" id="WOK09280.1"/>
    </source>
</evidence>
<reference evidence="2 3" key="1">
    <citation type="journal article" date="2023" name="Microbiol. Resour. Announc.">
        <title>Complete Genome Sequence of Imperialibacter roseus strain P4T.</title>
        <authorList>
            <person name="Tizabi D.R."/>
            <person name="Bachvaroff T."/>
            <person name="Hill R.T."/>
        </authorList>
    </citation>
    <scope>NUCLEOTIDE SEQUENCE [LARGE SCALE GENOMIC DNA]</scope>
    <source>
        <strain evidence="2 3">P4T</strain>
    </source>
</reference>